<dbReference type="InterPro" id="IPR037118">
    <property type="entry name" value="Val-tRNA_synth_C_sf"/>
</dbReference>
<dbReference type="InterPro" id="IPR027417">
    <property type="entry name" value="P-loop_NTPase"/>
</dbReference>
<dbReference type="InterPro" id="IPR003439">
    <property type="entry name" value="ABC_transporter-like_ATP-bd"/>
</dbReference>
<name>A0ABV5ZGQ1_9GAMM</name>
<dbReference type="Proteomes" id="UP001589628">
    <property type="component" value="Unassembled WGS sequence"/>
</dbReference>
<evidence type="ECO:0000256" key="4">
    <source>
        <dbReference type="SAM" id="Coils"/>
    </source>
</evidence>
<evidence type="ECO:0000256" key="3">
    <source>
        <dbReference type="ARBA" id="ARBA00022840"/>
    </source>
</evidence>
<protein>
    <submittedName>
        <fullName evidence="7">ATP-binding cassette domain-containing protein</fullName>
    </submittedName>
</protein>
<dbReference type="InterPro" id="IPR032781">
    <property type="entry name" value="ABC_tran_Xtn"/>
</dbReference>
<dbReference type="CDD" id="cd03221">
    <property type="entry name" value="ABCF_EF-3"/>
    <property type="match status" value="2"/>
</dbReference>
<dbReference type="InterPro" id="IPR032524">
    <property type="entry name" value="ABC_tran_C"/>
</dbReference>
<proteinExistence type="predicted"/>
<comment type="caution">
    <text evidence="7">The sequence shown here is derived from an EMBL/GenBank/DDBJ whole genome shotgun (WGS) entry which is preliminary data.</text>
</comment>
<dbReference type="Pfam" id="PF12848">
    <property type="entry name" value="ABC_tran_Xtn"/>
    <property type="match status" value="1"/>
</dbReference>
<evidence type="ECO:0000256" key="1">
    <source>
        <dbReference type="ARBA" id="ARBA00022737"/>
    </source>
</evidence>
<feature type="region of interest" description="Disordered" evidence="5">
    <location>
        <begin position="525"/>
        <end position="551"/>
    </location>
</feature>
<dbReference type="Gene3D" id="1.10.287.380">
    <property type="entry name" value="Valyl-tRNA synthetase, C-terminal domain"/>
    <property type="match status" value="1"/>
</dbReference>
<dbReference type="InterPro" id="IPR003593">
    <property type="entry name" value="AAA+_ATPase"/>
</dbReference>
<dbReference type="EMBL" id="JBHLZN010000006">
    <property type="protein sequence ID" value="MFB9887788.1"/>
    <property type="molecule type" value="Genomic_DNA"/>
</dbReference>
<sequence>MIKLSQLSLQRGHQLLLEQADLSLHAGYKVGIIGANGAGKSSLFKLLLGELHADSGELFITPGWRLAHMAQEVEASERSALDYVLDGDQLYRQLEQAMQEADSQGQHQHLGELHAQFQNIDGYSAPARAAVLLDGLGFSASAQQQAVRSFSGGWRIRLNLARALMCPSDLLLLDEPTNHLDLDATLWLEQWLRQYPGTLLLISHDRDFLDNVVDHIVCFEQRKTQLYRGNYTAFELARAERLAQQQALYEGQQRQIAHMEDFIRRFKAKASKARQAQSRIKALERMERISAAHVDTPFNFSFATSDKLSSPLLSLDQAELGYQQGVISQLKLILQPGQRIGLLGPNGAGKSTLIKTLVGELPLLSGQRQAGEHLQIGYFAQHTLEALDLNASPALHLQRLAPQLSDQQVRDFLGSFGFIGDRVFEQVGIFSGGEKARLALALIAWQKPNLLLMDEPTNHLDLEVRHALMLALQDFEGALVLVSHDRALLRACVDTFLLVADGQVSEFEGDLEDYQRWLSQRQQQLNARSQDNASKGEHSAQQRKERKRQEAAIRQQLRPLRQQLEKAEASMQKLQQQLDQLNEQLADPSLYEDSRKQQLKQTLAEQQQVQQRLAETEESWLALTEQLEHLETELQTNLLS</sequence>
<gene>
    <name evidence="7" type="ORF">ACFFLH_15340</name>
</gene>
<keyword evidence="2" id="KW-0547">Nucleotide-binding</keyword>
<evidence type="ECO:0000313" key="7">
    <source>
        <dbReference type="EMBL" id="MFB9887788.1"/>
    </source>
</evidence>
<feature type="coiled-coil region" evidence="4">
    <location>
        <begin position="557"/>
        <end position="633"/>
    </location>
</feature>
<evidence type="ECO:0000256" key="5">
    <source>
        <dbReference type="SAM" id="MobiDB-lite"/>
    </source>
</evidence>
<feature type="domain" description="ABC transporter" evidence="6">
    <location>
        <begin position="2"/>
        <end position="246"/>
    </location>
</feature>
<dbReference type="PANTHER" id="PTHR19211:SF14">
    <property type="entry name" value="ATP-BINDING CASSETTE SUB-FAMILY F MEMBER 1"/>
    <property type="match status" value="1"/>
</dbReference>
<dbReference type="PROSITE" id="PS00211">
    <property type="entry name" value="ABC_TRANSPORTER_1"/>
    <property type="match status" value="1"/>
</dbReference>
<keyword evidence="1" id="KW-0677">Repeat</keyword>
<dbReference type="Gene3D" id="3.40.50.300">
    <property type="entry name" value="P-loop containing nucleotide triphosphate hydrolases"/>
    <property type="match status" value="2"/>
</dbReference>
<dbReference type="RefSeq" id="WP_027312600.1">
    <property type="nucleotide sequence ID" value="NZ_JBHLZN010000006.1"/>
</dbReference>
<keyword evidence="8" id="KW-1185">Reference proteome</keyword>
<dbReference type="SUPFAM" id="SSF52540">
    <property type="entry name" value="P-loop containing nucleoside triphosphate hydrolases"/>
    <property type="match status" value="2"/>
</dbReference>
<dbReference type="GO" id="GO:0005524">
    <property type="term" value="F:ATP binding"/>
    <property type="evidence" value="ECO:0007669"/>
    <property type="project" value="UniProtKB-KW"/>
</dbReference>
<keyword evidence="4" id="KW-0175">Coiled coil</keyword>
<keyword evidence="3 7" id="KW-0067">ATP-binding</keyword>
<dbReference type="PANTHER" id="PTHR19211">
    <property type="entry name" value="ATP-BINDING TRANSPORT PROTEIN-RELATED"/>
    <property type="match status" value="1"/>
</dbReference>
<reference evidence="7 8" key="1">
    <citation type="submission" date="2024-09" db="EMBL/GenBank/DDBJ databases">
        <authorList>
            <person name="Sun Q."/>
            <person name="Mori K."/>
        </authorList>
    </citation>
    <scope>NUCLEOTIDE SEQUENCE [LARGE SCALE GENOMIC DNA]</scope>
    <source>
        <strain evidence="7 8">ATCC 51285</strain>
    </source>
</reference>
<dbReference type="Pfam" id="PF16326">
    <property type="entry name" value="ABC_tran_CTD"/>
    <property type="match status" value="1"/>
</dbReference>
<dbReference type="InterPro" id="IPR050611">
    <property type="entry name" value="ABCF"/>
</dbReference>
<dbReference type="SMART" id="SM00382">
    <property type="entry name" value="AAA"/>
    <property type="match status" value="2"/>
</dbReference>
<dbReference type="PROSITE" id="PS50893">
    <property type="entry name" value="ABC_TRANSPORTER_2"/>
    <property type="match status" value="2"/>
</dbReference>
<evidence type="ECO:0000313" key="8">
    <source>
        <dbReference type="Proteomes" id="UP001589628"/>
    </source>
</evidence>
<dbReference type="Pfam" id="PF00005">
    <property type="entry name" value="ABC_tran"/>
    <property type="match status" value="2"/>
</dbReference>
<organism evidence="7 8">
    <name type="scientific">Balneatrix alpica</name>
    <dbReference type="NCBI Taxonomy" id="75684"/>
    <lineage>
        <taxon>Bacteria</taxon>
        <taxon>Pseudomonadati</taxon>
        <taxon>Pseudomonadota</taxon>
        <taxon>Gammaproteobacteria</taxon>
        <taxon>Oceanospirillales</taxon>
        <taxon>Balneatrichaceae</taxon>
        <taxon>Balneatrix</taxon>
    </lineage>
</organism>
<evidence type="ECO:0000256" key="2">
    <source>
        <dbReference type="ARBA" id="ARBA00022741"/>
    </source>
</evidence>
<feature type="compositionally biased region" description="Basic and acidic residues" evidence="5">
    <location>
        <begin position="534"/>
        <end position="551"/>
    </location>
</feature>
<feature type="domain" description="ABC transporter" evidence="6">
    <location>
        <begin position="312"/>
        <end position="526"/>
    </location>
</feature>
<evidence type="ECO:0000259" key="6">
    <source>
        <dbReference type="PROSITE" id="PS50893"/>
    </source>
</evidence>
<accession>A0ABV5ZGQ1</accession>
<dbReference type="InterPro" id="IPR017871">
    <property type="entry name" value="ABC_transporter-like_CS"/>
</dbReference>